<dbReference type="PANTHER" id="PTHR42705">
    <property type="entry name" value="BIFUNCTIONAL NON-HOMOLOGOUS END JOINING PROTEIN LIGD"/>
    <property type="match status" value="1"/>
</dbReference>
<dbReference type="Proteomes" id="UP001232536">
    <property type="component" value="Unassembled WGS sequence"/>
</dbReference>
<accession>A0ABT9DBS0</accession>
<dbReference type="Gene3D" id="3.90.920.10">
    <property type="entry name" value="DNA primase, PRIM domain"/>
    <property type="match status" value="1"/>
</dbReference>
<protein>
    <submittedName>
        <fullName evidence="2">Non-homologous end-joining DNA ligase</fullName>
        <ecNumber evidence="2">6.5.1.1</ecNumber>
    </submittedName>
</protein>
<keyword evidence="3" id="KW-1185">Reference proteome</keyword>
<evidence type="ECO:0000313" key="2">
    <source>
        <dbReference type="EMBL" id="MDO8108040.1"/>
    </source>
</evidence>
<gene>
    <name evidence="2" type="primary">ligD</name>
    <name evidence="2" type="ORF">Q6348_12615</name>
</gene>
<dbReference type="NCBIfam" id="TIGR02778">
    <property type="entry name" value="ligD_pol"/>
    <property type="match status" value="1"/>
</dbReference>
<name>A0ABT9DBS0_9CELL</name>
<comment type="caution">
    <text evidence="2">The sequence shown here is derived from an EMBL/GenBank/DDBJ whole genome shotgun (WGS) entry which is preliminary data.</text>
</comment>
<reference evidence="2 3" key="1">
    <citation type="submission" date="2023-07" db="EMBL/GenBank/DDBJ databases">
        <title>Description of novel actinomycetes strains, isolated from tidal flat sediment.</title>
        <authorList>
            <person name="Lu C."/>
        </authorList>
    </citation>
    <scope>NUCLEOTIDE SEQUENCE [LARGE SCALE GENOMIC DNA]</scope>
    <source>
        <strain evidence="2 3">SYSU T00b441</strain>
    </source>
</reference>
<dbReference type="Pfam" id="PF21686">
    <property type="entry name" value="LigD_Prim-Pol"/>
    <property type="match status" value="1"/>
</dbReference>
<dbReference type="PANTHER" id="PTHR42705:SF2">
    <property type="entry name" value="BIFUNCTIONAL NON-HOMOLOGOUS END JOINING PROTEIN LIGD"/>
    <property type="match status" value="1"/>
</dbReference>
<evidence type="ECO:0000259" key="1">
    <source>
        <dbReference type="Pfam" id="PF21686"/>
    </source>
</evidence>
<dbReference type="RefSeq" id="WP_304601629.1">
    <property type="nucleotide sequence ID" value="NZ_JAUQYP010000001.1"/>
</dbReference>
<dbReference type="GO" id="GO:0003910">
    <property type="term" value="F:DNA ligase (ATP) activity"/>
    <property type="evidence" value="ECO:0007669"/>
    <property type="project" value="UniProtKB-EC"/>
</dbReference>
<keyword evidence="2" id="KW-0436">Ligase</keyword>
<sequence>MTEQWVQVEGRRVRLSNLDKVLWPATGTTKGEMLQYYTQVAPVLLRQLADRPVTRVRYPDGVAADRFFEKNVPAGTPRWVRHHWLPASPGDDDGTVLDLPVLDSLPALVWATNLGAIELHTPQWRVGPRGGVRAPDRLVVDLDPGPGAGLVGCAKAAHLIAERLADDGLTEVVPVTSGGKGMQLYATLDGSRAATAVHAYARDLARELASAHPDLLVATQKKTSRPGKVLLDWSQNHPAKTTITPYAMRGREHPTVAAPRTWDEVGPDLDQLTWEQVLARLDHVGDLMP</sequence>
<organism evidence="2 3">
    <name type="scientific">Actinotalea lenta</name>
    <dbReference type="NCBI Taxonomy" id="3064654"/>
    <lineage>
        <taxon>Bacteria</taxon>
        <taxon>Bacillati</taxon>
        <taxon>Actinomycetota</taxon>
        <taxon>Actinomycetes</taxon>
        <taxon>Micrococcales</taxon>
        <taxon>Cellulomonadaceae</taxon>
        <taxon>Actinotalea</taxon>
    </lineage>
</organism>
<dbReference type="InterPro" id="IPR052171">
    <property type="entry name" value="NHEJ_LigD"/>
</dbReference>
<dbReference type="EMBL" id="JAUQYP010000001">
    <property type="protein sequence ID" value="MDO8108040.1"/>
    <property type="molecule type" value="Genomic_DNA"/>
</dbReference>
<feature type="domain" description="DNA ligase D polymerase" evidence="1">
    <location>
        <begin position="29"/>
        <end position="287"/>
    </location>
</feature>
<dbReference type="EC" id="6.5.1.1" evidence="2"/>
<evidence type="ECO:0000313" key="3">
    <source>
        <dbReference type="Proteomes" id="UP001232536"/>
    </source>
</evidence>
<dbReference type="InterPro" id="IPR014145">
    <property type="entry name" value="LigD_pol_dom"/>
</dbReference>
<proteinExistence type="predicted"/>